<accession>A1WSL2</accession>
<dbReference type="RefSeq" id="WP_011812597.1">
    <property type="nucleotide sequence ID" value="NC_008786.1"/>
</dbReference>
<dbReference type="PANTHER" id="PTHR36302">
    <property type="entry name" value="BLR7088 PROTEIN"/>
    <property type="match status" value="1"/>
</dbReference>
<dbReference type="Proteomes" id="UP000000374">
    <property type="component" value="Chromosome"/>
</dbReference>
<dbReference type="STRING" id="391735.Veis_4932"/>
<dbReference type="eggNOG" id="COG2847">
    <property type="taxonomic scope" value="Bacteria"/>
</dbReference>
<dbReference type="KEGG" id="vei:Veis_4932"/>
<dbReference type="GeneID" id="76463191"/>
<dbReference type="OrthoDB" id="9796962at2"/>
<proteinExistence type="predicted"/>
<protein>
    <recommendedName>
        <fullName evidence="4">Copper chaperone PCu(A)C</fullName>
    </recommendedName>
</protein>
<dbReference type="Pfam" id="PF04314">
    <property type="entry name" value="PCuAC"/>
    <property type="match status" value="1"/>
</dbReference>
<dbReference type="SUPFAM" id="SSF110087">
    <property type="entry name" value="DR1885-like metal-binding protein"/>
    <property type="match status" value="1"/>
</dbReference>
<evidence type="ECO:0000256" key="1">
    <source>
        <dbReference type="SAM" id="SignalP"/>
    </source>
</evidence>
<keyword evidence="3" id="KW-1185">Reference proteome</keyword>
<dbReference type="Gene3D" id="2.60.40.1890">
    <property type="entry name" value="PCu(A)C copper chaperone"/>
    <property type="match status" value="1"/>
</dbReference>
<dbReference type="PANTHER" id="PTHR36302:SF1">
    <property type="entry name" value="COPPER CHAPERONE PCU(A)C"/>
    <property type="match status" value="1"/>
</dbReference>
<dbReference type="AlphaFoldDB" id="A1WSL2"/>
<evidence type="ECO:0000313" key="3">
    <source>
        <dbReference type="Proteomes" id="UP000000374"/>
    </source>
</evidence>
<dbReference type="InterPro" id="IPR058248">
    <property type="entry name" value="Lxx211020-like"/>
</dbReference>
<keyword evidence="1" id="KW-0732">Signal</keyword>
<dbReference type="InterPro" id="IPR036182">
    <property type="entry name" value="PCuAC_sf"/>
</dbReference>
<gene>
    <name evidence="2" type="ordered locus">Veis_4932</name>
</gene>
<dbReference type="HOGENOM" id="CLU_100939_1_1_4"/>
<reference evidence="3" key="1">
    <citation type="submission" date="2006-12" db="EMBL/GenBank/DDBJ databases">
        <title>Complete sequence of chromosome 1 of Verminephrobacter eiseniae EF01-2.</title>
        <authorList>
            <person name="Copeland A."/>
            <person name="Lucas S."/>
            <person name="Lapidus A."/>
            <person name="Barry K."/>
            <person name="Detter J.C."/>
            <person name="Glavina del Rio T."/>
            <person name="Dalin E."/>
            <person name="Tice H."/>
            <person name="Pitluck S."/>
            <person name="Chertkov O."/>
            <person name="Brettin T."/>
            <person name="Bruce D."/>
            <person name="Han C."/>
            <person name="Tapia R."/>
            <person name="Gilna P."/>
            <person name="Schmutz J."/>
            <person name="Larimer F."/>
            <person name="Land M."/>
            <person name="Hauser L."/>
            <person name="Kyrpides N."/>
            <person name="Kim E."/>
            <person name="Stahl D."/>
            <person name="Richardson P."/>
        </authorList>
    </citation>
    <scope>NUCLEOTIDE SEQUENCE [LARGE SCALE GENOMIC DNA]</scope>
    <source>
        <strain evidence="3">EF01-2</strain>
    </source>
</reference>
<dbReference type="EMBL" id="CP000542">
    <property type="protein sequence ID" value="ABM60619.1"/>
    <property type="molecule type" value="Genomic_DNA"/>
</dbReference>
<dbReference type="InterPro" id="IPR007410">
    <property type="entry name" value="LpqE-like"/>
</dbReference>
<name>A1WSL2_VEREI</name>
<evidence type="ECO:0000313" key="2">
    <source>
        <dbReference type="EMBL" id="ABM60619.1"/>
    </source>
</evidence>
<evidence type="ECO:0008006" key="4">
    <source>
        <dbReference type="Google" id="ProtNLM"/>
    </source>
</evidence>
<feature type="signal peptide" evidence="1">
    <location>
        <begin position="1"/>
        <end position="21"/>
    </location>
</feature>
<feature type="chain" id="PRO_5002640082" description="Copper chaperone PCu(A)C" evidence="1">
    <location>
        <begin position="22"/>
        <end position="158"/>
    </location>
</feature>
<sequence>MKKLFHTAALVGALISGAALAQTAPVEVDGAWARASTAGRKVTGVFMRLTAKADSRLVGVESPAAGSAEVHAMKLEDGIMKMRALPALDLPAGQTVELKPGSYHVMLLDLKAPLVQDSTVPITLVFQDAKAAQSRIGLSVPVRSAAPDAASPVDGHKH</sequence>
<organism evidence="2 3">
    <name type="scientific">Verminephrobacter eiseniae (strain EF01-2)</name>
    <dbReference type="NCBI Taxonomy" id="391735"/>
    <lineage>
        <taxon>Bacteria</taxon>
        <taxon>Pseudomonadati</taxon>
        <taxon>Pseudomonadota</taxon>
        <taxon>Betaproteobacteria</taxon>
        <taxon>Burkholderiales</taxon>
        <taxon>Comamonadaceae</taxon>
        <taxon>Verminephrobacter</taxon>
    </lineage>
</organism>